<dbReference type="Proteomes" id="UP000177811">
    <property type="component" value="Unassembled WGS sequence"/>
</dbReference>
<dbReference type="InterPro" id="IPR007685">
    <property type="entry name" value="RelA_SpoT"/>
</dbReference>
<evidence type="ECO:0000259" key="2">
    <source>
        <dbReference type="PROSITE" id="PS51671"/>
    </source>
</evidence>
<dbReference type="SUPFAM" id="SSF81271">
    <property type="entry name" value="TGS-like"/>
    <property type="match status" value="1"/>
</dbReference>
<organism evidence="4 5">
    <name type="scientific">Candidatus Sungbacteria bacterium RIFCSPHIGHO2_02_FULL_51_29</name>
    <dbReference type="NCBI Taxonomy" id="1802273"/>
    <lineage>
        <taxon>Bacteria</taxon>
        <taxon>Candidatus Sungiibacteriota</taxon>
    </lineage>
</organism>
<dbReference type="SMART" id="SM00954">
    <property type="entry name" value="RelA_SpoT"/>
    <property type="match status" value="1"/>
</dbReference>
<dbReference type="InterPro" id="IPR043519">
    <property type="entry name" value="NT_sf"/>
</dbReference>
<dbReference type="GO" id="GO:0005886">
    <property type="term" value="C:plasma membrane"/>
    <property type="evidence" value="ECO:0007669"/>
    <property type="project" value="TreeGrafter"/>
</dbReference>
<dbReference type="SUPFAM" id="SSF55021">
    <property type="entry name" value="ACT-like"/>
    <property type="match status" value="1"/>
</dbReference>
<dbReference type="GO" id="GO:0015969">
    <property type="term" value="P:guanosine tetraphosphate metabolic process"/>
    <property type="evidence" value="ECO:0007669"/>
    <property type="project" value="InterPro"/>
</dbReference>
<dbReference type="CDD" id="cd04876">
    <property type="entry name" value="ACT_RelA-SpoT"/>
    <property type="match status" value="1"/>
</dbReference>
<feature type="domain" description="ACT" evidence="2">
    <location>
        <begin position="503"/>
        <end position="578"/>
    </location>
</feature>
<comment type="function">
    <text evidence="1">In eubacteria ppGpp (guanosine 3'-diphosphate 5'-diphosphate) is a mediator of the stringent response that coordinates a variety of cellular activities in response to changes in nutritional abundance.</text>
</comment>
<dbReference type="Pfam" id="PF04607">
    <property type="entry name" value="RelA_SpoT"/>
    <property type="match status" value="1"/>
</dbReference>
<dbReference type="InterPro" id="IPR012676">
    <property type="entry name" value="TGS-like"/>
</dbReference>
<dbReference type="InterPro" id="IPR033655">
    <property type="entry name" value="TGS_RelA/SpoT"/>
</dbReference>
<accession>A0A1G2KQ55</accession>
<dbReference type="SUPFAM" id="SSF109604">
    <property type="entry name" value="HD-domain/PDEase-like"/>
    <property type="match status" value="1"/>
</dbReference>
<feature type="domain" description="TGS" evidence="3">
    <location>
        <begin position="395"/>
        <end position="458"/>
    </location>
</feature>
<dbReference type="PANTHER" id="PTHR21262:SF31">
    <property type="entry name" value="GTP PYROPHOSPHOKINASE"/>
    <property type="match status" value="1"/>
</dbReference>
<dbReference type="PROSITE" id="PS51671">
    <property type="entry name" value="ACT"/>
    <property type="match status" value="1"/>
</dbReference>
<dbReference type="InterPro" id="IPR012675">
    <property type="entry name" value="Beta-grasp_dom_sf"/>
</dbReference>
<dbReference type="InterPro" id="IPR003607">
    <property type="entry name" value="HD/PDEase_dom"/>
</dbReference>
<dbReference type="SUPFAM" id="SSF81301">
    <property type="entry name" value="Nucleotidyltransferase"/>
    <property type="match status" value="1"/>
</dbReference>
<evidence type="ECO:0000313" key="5">
    <source>
        <dbReference type="Proteomes" id="UP000177811"/>
    </source>
</evidence>
<dbReference type="Gene3D" id="3.30.70.260">
    <property type="match status" value="1"/>
</dbReference>
<evidence type="ECO:0008006" key="6">
    <source>
        <dbReference type="Google" id="ProtNLM"/>
    </source>
</evidence>
<dbReference type="FunFam" id="3.30.460.10:FF:000001">
    <property type="entry name" value="GTP pyrophosphokinase RelA"/>
    <property type="match status" value="1"/>
</dbReference>
<dbReference type="Pfam" id="PF13291">
    <property type="entry name" value="ACT_4"/>
    <property type="match status" value="1"/>
</dbReference>
<dbReference type="InterPro" id="IPR045865">
    <property type="entry name" value="ACT-like_dom_sf"/>
</dbReference>
<gene>
    <name evidence="4" type="ORF">A3C16_05555</name>
</gene>
<dbReference type="Gene3D" id="1.10.3210.10">
    <property type="entry name" value="Hypothetical protein af1432"/>
    <property type="match status" value="1"/>
</dbReference>
<name>A0A1G2KQ55_9BACT</name>
<dbReference type="AlphaFoldDB" id="A0A1G2KQ55"/>
<dbReference type="CDD" id="cd00077">
    <property type="entry name" value="HDc"/>
    <property type="match status" value="1"/>
</dbReference>
<dbReference type="EMBL" id="MHQL01000062">
    <property type="protein sequence ID" value="OHA01483.1"/>
    <property type="molecule type" value="Genomic_DNA"/>
</dbReference>
<proteinExistence type="inferred from homology"/>
<dbReference type="FunFam" id="1.10.3210.10:FF:000001">
    <property type="entry name" value="GTP pyrophosphokinase RelA"/>
    <property type="match status" value="1"/>
</dbReference>
<dbReference type="Gene3D" id="3.10.20.30">
    <property type="match status" value="1"/>
</dbReference>
<dbReference type="CDD" id="cd05399">
    <property type="entry name" value="NT_Rel-Spo_like"/>
    <property type="match status" value="1"/>
</dbReference>
<comment type="caution">
    <text evidence="4">The sequence shown here is derived from an EMBL/GenBank/DDBJ whole genome shotgun (WGS) entry which is preliminary data.</text>
</comment>
<dbReference type="InterPro" id="IPR002912">
    <property type="entry name" value="ACT_dom"/>
</dbReference>
<comment type="similarity">
    <text evidence="1">Belongs to the relA/spoT family.</text>
</comment>
<reference evidence="4 5" key="1">
    <citation type="journal article" date="2016" name="Nat. Commun.">
        <title>Thousands of microbial genomes shed light on interconnected biogeochemical processes in an aquifer system.</title>
        <authorList>
            <person name="Anantharaman K."/>
            <person name="Brown C.T."/>
            <person name="Hug L.A."/>
            <person name="Sharon I."/>
            <person name="Castelle C.J."/>
            <person name="Probst A.J."/>
            <person name="Thomas B.C."/>
            <person name="Singh A."/>
            <person name="Wilkins M.J."/>
            <person name="Karaoz U."/>
            <person name="Brodie E.L."/>
            <person name="Williams K.H."/>
            <person name="Hubbard S.S."/>
            <person name="Banfield J.F."/>
        </authorList>
    </citation>
    <scope>NUCLEOTIDE SEQUENCE [LARGE SCALE GENOMIC DNA]</scope>
</reference>
<dbReference type="InterPro" id="IPR004811">
    <property type="entry name" value="RelA/Spo_fam"/>
</dbReference>
<dbReference type="Pfam" id="PF13328">
    <property type="entry name" value="HD_4"/>
    <property type="match status" value="1"/>
</dbReference>
<dbReference type="PROSITE" id="PS51880">
    <property type="entry name" value="TGS"/>
    <property type="match status" value="1"/>
</dbReference>
<evidence type="ECO:0000313" key="4">
    <source>
        <dbReference type="EMBL" id="OHA01483.1"/>
    </source>
</evidence>
<dbReference type="PANTHER" id="PTHR21262">
    <property type="entry name" value="GUANOSINE-3',5'-BIS DIPHOSPHATE 3'-PYROPHOSPHOHYDROLASE"/>
    <property type="match status" value="1"/>
</dbReference>
<dbReference type="Gene3D" id="3.30.460.10">
    <property type="entry name" value="Beta Polymerase, domain 2"/>
    <property type="match status" value="1"/>
</dbReference>
<dbReference type="Pfam" id="PF02824">
    <property type="entry name" value="TGS"/>
    <property type="match status" value="1"/>
</dbReference>
<dbReference type="CDD" id="cd01668">
    <property type="entry name" value="TGS_RSH"/>
    <property type="match status" value="1"/>
</dbReference>
<sequence length="578" mass="66028">MTTVNIRAIVEKAKEKLHCSQEEQELIMRAYEFAKEAHGAQKRTSGDPYINHPLAVALRVADLGLDTASIAAALLHDVCEDTACSIETIEENFSKEIAFLVDGVTKLDKIQFHGTERDAENLRKMLLAVAEDIRVVLIKLMDRTHNMETLKALPPEKQKRIALETLEIYAPLAYRLGIGEIKGYLEDLAFPFVYPKECAWLENQMKDPIEKRRAYVARLIPIVREELEKENMRDTDIHGRAKHLFSLYKKLLKYDMDMNKIFDLIAIRVIVSSVEECYAVLGVIHALWRPMPGLVKDYIALPKPNGYRSIHTTIFGPDGTVTEFQIRTHEMHVEAERGIAAHWSYSEGKTSAAYKQKGVLFANKKQLEWVNQLRDWQKEFRRPEEFLESLKIDFFKNRIFVLTPKGDVIDLPEGATPVDFAYQVHTDIGNQAAGAKINGKMVPLDHGLHNGDVVDIIRQKNKKPNRDWLGFVKTAGARKKIQLTLRQTREHSVFAQKGGQTTELRLTVRDRIGLLKDISRAVADMRINMKSIATETKNRLYPVITVQVPIKNKEALDKLLMRLKNIKGIEEIGYRILS</sequence>
<dbReference type="SMART" id="SM00471">
    <property type="entry name" value="HDc"/>
    <property type="match status" value="1"/>
</dbReference>
<dbReference type="InterPro" id="IPR004095">
    <property type="entry name" value="TGS"/>
</dbReference>
<protein>
    <recommendedName>
        <fullName evidence="6">GTP pyrophosphokinase</fullName>
    </recommendedName>
</protein>
<evidence type="ECO:0000256" key="1">
    <source>
        <dbReference type="RuleBase" id="RU003847"/>
    </source>
</evidence>
<dbReference type="NCBIfam" id="TIGR00691">
    <property type="entry name" value="spoT_relA"/>
    <property type="match status" value="1"/>
</dbReference>
<dbReference type="FunFam" id="3.10.20.30:FF:000002">
    <property type="entry name" value="GTP pyrophosphokinase (RelA/SpoT)"/>
    <property type="match status" value="1"/>
</dbReference>
<evidence type="ECO:0000259" key="3">
    <source>
        <dbReference type="PROSITE" id="PS51880"/>
    </source>
</evidence>